<protein>
    <submittedName>
        <fullName evidence="2">Uncharacterized protein</fullName>
    </submittedName>
</protein>
<evidence type="ECO:0000313" key="3">
    <source>
        <dbReference type="Proteomes" id="UP000186817"/>
    </source>
</evidence>
<accession>A0A1Q9EE28</accession>
<reference evidence="2 3" key="1">
    <citation type="submission" date="2016-02" db="EMBL/GenBank/DDBJ databases">
        <title>Genome analysis of coral dinoflagellate symbionts highlights evolutionary adaptations to a symbiotic lifestyle.</title>
        <authorList>
            <person name="Aranda M."/>
            <person name="Li Y."/>
            <person name="Liew Y.J."/>
            <person name="Baumgarten S."/>
            <person name="Simakov O."/>
            <person name="Wilson M."/>
            <person name="Piel J."/>
            <person name="Ashoor H."/>
            <person name="Bougouffa S."/>
            <person name="Bajic V.B."/>
            <person name="Ryu T."/>
            <person name="Ravasi T."/>
            <person name="Bayer T."/>
            <person name="Micklem G."/>
            <person name="Kim H."/>
            <person name="Bhak J."/>
            <person name="Lajeunesse T.C."/>
            <person name="Voolstra C.R."/>
        </authorList>
    </citation>
    <scope>NUCLEOTIDE SEQUENCE [LARGE SCALE GENOMIC DNA]</scope>
    <source>
        <strain evidence="2 3">CCMP2467</strain>
    </source>
</reference>
<comment type="caution">
    <text evidence="2">The sequence shown here is derived from an EMBL/GenBank/DDBJ whole genome shotgun (WGS) entry which is preliminary data.</text>
</comment>
<feature type="region of interest" description="Disordered" evidence="1">
    <location>
        <begin position="1"/>
        <end position="25"/>
    </location>
</feature>
<evidence type="ECO:0000313" key="2">
    <source>
        <dbReference type="EMBL" id="OLQ05672.1"/>
    </source>
</evidence>
<evidence type="ECO:0000256" key="1">
    <source>
        <dbReference type="SAM" id="MobiDB-lite"/>
    </source>
</evidence>
<proteinExistence type="predicted"/>
<keyword evidence="3" id="KW-1185">Reference proteome</keyword>
<dbReference type="EMBL" id="LSRX01000178">
    <property type="protein sequence ID" value="OLQ05672.1"/>
    <property type="molecule type" value="Genomic_DNA"/>
</dbReference>
<gene>
    <name evidence="2" type="ORF">AK812_SmicGene11102</name>
</gene>
<name>A0A1Q9EE28_SYMMI</name>
<feature type="compositionally biased region" description="Low complexity" evidence="1">
    <location>
        <begin position="7"/>
        <end position="19"/>
    </location>
</feature>
<organism evidence="2 3">
    <name type="scientific">Symbiodinium microadriaticum</name>
    <name type="common">Dinoflagellate</name>
    <name type="synonym">Zooxanthella microadriatica</name>
    <dbReference type="NCBI Taxonomy" id="2951"/>
    <lineage>
        <taxon>Eukaryota</taxon>
        <taxon>Sar</taxon>
        <taxon>Alveolata</taxon>
        <taxon>Dinophyceae</taxon>
        <taxon>Suessiales</taxon>
        <taxon>Symbiodiniaceae</taxon>
        <taxon>Symbiodinium</taxon>
    </lineage>
</organism>
<sequence length="76" mass="7706">MKDAPKESASASEGGASPGLSCKGSGIKTPCAEKATAFFPEAAEVDEEDGPRVSEAVDVPCHTVSVGGFYRVVCSV</sequence>
<dbReference type="Proteomes" id="UP000186817">
    <property type="component" value="Unassembled WGS sequence"/>
</dbReference>
<dbReference type="AlphaFoldDB" id="A0A1Q9EE28"/>